<comment type="caution">
    <text evidence="5">The sequence shown here is derived from an EMBL/GenBank/DDBJ whole genome shotgun (WGS) entry which is preliminary data.</text>
</comment>
<evidence type="ECO:0000313" key="6">
    <source>
        <dbReference type="Proteomes" id="UP000324897"/>
    </source>
</evidence>
<dbReference type="InterPro" id="IPR045005">
    <property type="entry name" value="BPM1-6"/>
</dbReference>
<feature type="domain" description="BTB" evidence="4">
    <location>
        <begin position="86"/>
        <end position="206"/>
    </location>
</feature>
<feature type="non-terminal residue" evidence="5">
    <location>
        <position position="1"/>
    </location>
</feature>
<reference evidence="5 6" key="1">
    <citation type="journal article" date="2019" name="Sci. Rep.">
        <title>A high-quality genome of Eragrostis curvula grass provides insights into Poaceae evolution and supports new strategies to enhance forage quality.</title>
        <authorList>
            <person name="Carballo J."/>
            <person name="Santos B.A.C.M."/>
            <person name="Zappacosta D."/>
            <person name="Garbus I."/>
            <person name="Selva J.P."/>
            <person name="Gallo C.A."/>
            <person name="Diaz A."/>
            <person name="Albertini E."/>
            <person name="Caccamo M."/>
            <person name="Echenique V."/>
        </authorList>
    </citation>
    <scope>NUCLEOTIDE SEQUENCE [LARGE SCALE GENOMIC DNA]</scope>
    <source>
        <strain evidence="6">cv. Victoria</strain>
        <tissue evidence="5">Leaf</tissue>
    </source>
</reference>
<dbReference type="Pfam" id="PF00651">
    <property type="entry name" value="BTB"/>
    <property type="match status" value="1"/>
</dbReference>
<proteinExistence type="inferred from homology"/>
<evidence type="ECO:0000259" key="4">
    <source>
        <dbReference type="SMART" id="SM00225"/>
    </source>
</evidence>
<dbReference type="InterPro" id="IPR011333">
    <property type="entry name" value="SKP1/BTB/POZ_sf"/>
</dbReference>
<dbReference type="Gene3D" id="3.30.710.10">
    <property type="entry name" value="Potassium Channel Kv1.1, Chain A"/>
    <property type="match status" value="1"/>
</dbReference>
<dbReference type="Gramene" id="TVU42544">
    <property type="protein sequence ID" value="TVU42544"/>
    <property type="gene ID" value="EJB05_08956"/>
</dbReference>
<feature type="region of interest" description="Disordered" evidence="3">
    <location>
        <begin position="18"/>
        <end position="73"/>
    </location>
</feature>
<dbReference type="Proteomes" id="UP000324897">
    <property type="component" value="Unassembled WGS sequence"/>
</dbReference>
<dbReference type="InterPro" id="IPR056423">
    <property type="entry name" value="BACK_BPM_SPOP"/>
</dbReference>
<dbReference type="EMBL" id="RWGY01000005">
    <property type="protein sequence ID" value="TVU42544.1"/>
    <property type="molecule type" value="Genomic_DNA"/>
</dbReference>
<dbReference type="Pfam" id="PF24570">
    <property type="entry name" value="BACK_BPM_SPOP"/>
    <property type="match status" value="1"/>
</dbReference>
<dbReference type="SMART" id="SM00225">
    <property type="entry name" value="BTB"/>
    <property type="match status" value="1"/>
</dbReference>
<keyword evidence="6" id="KW-1185">Reference proteome</keyword>
<feature type="compositionally biased region" description="Low complexity" evidence="3">
    <location>
        <begin position="21"/>
        <end position="45"/>
    </location>
</feature>
<comment type="pathway">
    <text evidence="1">Protein modification; protein ubiquitination.</text>
</comment>
<comment type="similarity">
    <text evidence="2">Belongs to the Tdpoz family.</text>
</comment>
<gene>
    <name evidence="5" type="ORF">EJB05_08956</name>
</gene>
<sequence>MGRKRCVNPRFFRWLNTNFTGASGSSSSAPSHESPAGNPPDVADPSTPPPPLTEAVDYGLSPPSPPPNSADTIDLEEDIDDEEYARRLHVALNKGSRDIPADADIVSIDDSSDDDSGGGDSMDMDAPAEFYRQLGMDNREFITIEDMQPAIFKALLHFIYTDSMPSMEDHDGDEKKEFVKHLLVAADRYAMDRLKLICEEVLCNHVDFDSVATMLVLADQLNCSNLKDACTKYIAQSKRAENSVARSNSLKPKRSFVALVLDKWKGASSSVLHLKYQAFRCIPCQISYENDGSIL</sequence>
<evidence type="ECO:0000256" key="2">
    <source>
        <dbReference type="ARBA" id="ARBA00010846"/>
    </source>
</evidence>
<name>A0A5J9W4W6_9POAL</name>
<dbReference type="PANTHER" id="PTHR26379:SF474">
    <property type="entry name" value="OS08G0228200 PROTEIN"/>
    <property type="match status" value="1"/>
</dbReference>
<protein>
    <recommendedName>
        <fullName evidence="4">BTB domain-containing protein</fullName>
    </recommendedName>
</protein>
<dbReference type="GO" id="GO:0016567">
    <property type="term" value="P:protein ubiquitination"/>
    <property type="evidence" value="ECO:0007669"/>
    <property type="project" value="InterPro"/>
</dbReference>
<dbReference type="InterPro" id="IPR000210">
    <property type="entry name" value="BTB/POZ_dom"/>
</dbReference>
<dbReference type="Gene3D" id="6.10.250.3030">
    <property type="match status" value="1"/>
</dbReference>
<evidence type="ECO:0000256" key="3">
    <source>
        <dbReference type="SAM" id="MobiDB-lite"/>
    </source>
</evidence>
<organism evidence="5 6">
    <name type="scientific">Eragrostis curvula</name>
    <name type="common">weeping love grass</name>
    <dbReference type="NCBI Taxonomy" id="38414"/>
    <lineage>
        <taxon>Eukaryota</taxon>
        <taxon>Viridiplantae</taxon>
        <taxon>Streptophyta</taxon>
        <taxon>Embryophyta</taxon>
        <taxon>Tracheophyta</taxon>
        <taxon>Spermatophyta</taxon>
        <taxon>Magnoliopsida</taxon>
        <taxon>Liliopsida</taxon>
        <taxon>Poales</taxon>
        <taxon>Poaceae</taxon>
        <taxon>PACMAD clade</taxon>
        <taxon>Chloridoideae</taxon>
        <taxon>Eragrostideae</taxon>
        <taxon>Eragrostidinae</taxon>
        <taxon>Eragrostis</taxon>
    </lineage>
</organism>
<accession>A0A5J9W4W6</accession>
<dbReference type="AlphaFoldDB" id="A0A5J9W4W6"/>
<dbReference type="PANTHER" id="PTHR26379">
    <property type="entry name" value="BTB/POZ AND MATH DOMAIN-CONTAINING PROTEIN 1"/>
    <property type="match status" value="1"/>
</dbReference>
<evidence type="ECO:0000313" key="5">
    <source>
        <dbReference type="EMBL" id="TVU42544.1"/>
    </source>
</evidence>
<feature type="region of interest" description="Disordered" evidence="3">
    <location>
        <begin position="103"/>
        <end position="125"/>
    </location>
</feature>
<dbReference type="SUPFAM" id="SSF54695">
    <property type="entry name" value="POZ domain"/>
    <property type="match status" value="1"/>
</dbReference>
<evidence type="ECO:0000256" key="1">
    <source>
        <dbReference type="ARBA" id="ARBA00004906"/>
    </source>
</evidence>
<dbReference type="OrthoDB" id="6359816at2759"/>